<feature type="region of interest" description="Disordered" evidence="1">
    <location>
        <begin position="1188"/>
        <end position="1227"/>
    </location>
</feature>
<feature type="compositionally biased region" description="Basic and acidic residues" evidence="1">
    <location>
        <begin position="1210"/>
        <end position="1227"/>
    </location>
</feature>
<feature type="region of interest" description="Disordered" evidence="1">
    <location>
        <begin position="122"/>
        <end position="202"/>
    </location>
</feature>
<feature type="region of interest" description="Disordered" evidence="1">
    <location>
        <begin position="359"/>
        <end position="422"/>
    </location>
</feature>
<feature type="region of interest" description="Disordered" evidence="1">
    <location>
        <begin position="986"/>
        <end position="1031"/>
    </location>
</feature>
<feature type="region of interest" description="Disordered" evidence="1">
    <location>
        <begin position="1438"/>
        <end position="1483"/>
    </location>
</feature>
<reference evidence="2" key="1">
    <citation type="submission" date="2025-08" db="UniProtKB">
        <authorList>
            <consortium name="Ensembl"/>
        </authorList>
    </citation>
    <scope>IDENTIFICATION</scope>
</reference>
<evidence type="ECO:0008006" key="4">
    <source>
        <dbReference type="Google" id="ProtNLM"/>
    </source>
</evidence>
<name>A0A8C5PXC7_9ANUR</name>
<organism evidence="2 3">
    <name type="scientific">Leptobrachium leishanense</name>
    <name type="common">Leishan spiny toad</name>
    <dbReference type="NCBI Taxonomy" id="445787"/>
    <lineage>
        <taxon>Eukaryota</taxon>
        <taxon>Metazoa</taxon>
        <taxon>Chordata</taxon>
        <taxon>Craniata</taxon>
        <taxon>Vertebrata</taxon>
        <taxon>Euteleostomi</taxon>
        <taxon>Amphibia</taxon>
        <taxon>Batrachia</taxon>
        <taxon>Anura</taxon>
        <taxon>Pelobatoidea</taxon>
        <taxon>Megophryidae</taxon>
        <taxon>Leptobrachium</taxon>
    </lineage>
</organism>
<feature type="compositionally biased region" description="Low complexity" evidence="1">
    <location>
        <begin position="992"/>
        <end position="1001"/>
    </location>
</feature>
<sequence>MDGRDFVHLPPPVLSGLPLEGGRNAVGGAAGRLTPSSGHLAQLSSAKYLPAALNLHSHPGFSHLASNLYSSYIPLSHLEPAGVGSPLLGQLGPHHLFDSQKDGFYLPGHAGQSTLHTSMLRPSNNQEQHSQLLEKDLSSHSHKNSKEVAKDSKERTSRNEIQWASSKKDGRLREESQTHGVVDLTQDTKAEGERRKSGVQKVSKGGEYISTFNTDLVPNRGFSNGETKSKNPLQTSLLSNCNAGGDPLTKAQGFDQDRCARDSSRHDENMRPSGHMNLDLAKRCESLPTPGNMNLLCSCSSTHPPQSCGRVVASSTFPTQLSHSNVYTIFPAIKDSRREHKIIAPTFVPSVEAQDERIGPVQIASQARDLKAKEGKSTERTDLSRTFLPQEMSNTEPKRVDSTREKGSVIRSNSSSKRSVASDSFLNRPGLVSLENRDFMSSKEADNRERLQRSRETCKMYSFTDSTRHHTDNSQRKLPEQKWKPFEMNNFATTHMAALAAQHTQANHAEEEAKKVYMDSSNLQRSLSSCRTSSECLHSPAHGESSAMQNLIKYSGSFAKEAATWKSSGKKSPFGGLGNMKLDAAQLNAAKTQQCASLSGSKRDIERPESAKSFGRDSMGPQGEVEVRHPPVGIAVAVARQKDNGGNKISSSKGHVEEEIVEERVRHSDDRLLVGRLDREQEKLFRESKDLAEFARLHAAGCTTGGLNSNLMVTGGPAVTAAGRWPADAATAHLAAPPWIPRSVAPSMWLASHPYGLAHPSLHQGISPAFPPGMTASLPSAYHFARDPQSGQIMVIPTEQLAHFAELLDRMPALWPAMYGPTRSSLQHAHQLQLLSQQQLLRQHELFMLQQQAAHAMELQRNVQLDAMELQRSVQIDALELQRTVQLEAMELQRTSQLDAMEQQRSKHLVEKMKANGQQMEVEEKAAKQSQEANKQLATHARMQQRKALSPSVSASHTKECSPAFSPKHSLVTVLKTEVVHKEELIQEEPCSYSTTSNSPRTPSPSPAPPPATVIPSEVESSEDAEKEEVDVKKDVTTTFQEVSPDYPFQPLPHSFRQHYPFFIQPTTASEADRYAPAVPLIDGRPNDMETSLELKPTHLVISEGYDPVIPDTVGEPLENTLKTESDTLEDECEESKSDFNKELQANQDTTGSLVLQKNVAVRFVNGQDQDLLSCQATCISQISPEITKETSSTQTDFRNASTEDCEDGQMDRDFTSQDGPHSERTNDLDMFEDVDGEQECLMSKNPWSHVDVSYEQSTARSVNSKPEDPLAGMNALVAATEMPQSNLCLPGNDDFSTSELSEEPALFHGIALLSEMAELELEKRQNDISSLPPCPPRVSLESLLVASTQMLMEVLSTRPSLESLKAESIQLARELNPNKKYSWMQKKEETLFSMKSAIEHIDSTELDYRLKLAELQRQYKEKQREFVKLQRRKDSECEEKSRSLGRRGPGRPRKRSHGGRALSPLLEREKNDGQSKNLSKCPLLSEDSETGECVRRRLLNVLEDDEEECVSGKMKSRMQRWEELARSSSYKCEVQSKYRKKLKSSDQDILANKLDKALYLSKQEQFKLSDSSSGKPRSTGKIKTAESKPLHTLHLPFLLPKHGKSKLRKMSAMFKVKGEMKTAHTSLLSEVSSCSYNTDTEEDEQALGTESHLQSSSRSVQPIMYNFMSRKLKKIPECLLSPGSVTSSCGTVRCKQGNTRNKSFCSLLQNTEAGSSFSDSTEDSYDQDYSSEEEDYNPFELDHLRFRPMDESGLGLLARFAASVLPSPITLPPVSVLELDMKSKAKEERLSQIGE</sequence>
<feature type="compositionally biased region" description="Polar residues" evidence="1">
    <location>
        <begin position="122"/>
        <end position="131"/>
    </location>
</feature>
<feature type="compositionally biased region" description="Basic and acidic residues" evidence="1">
    <location>
        <begin position="368"/>
        <end position="383"/>
    </location>
</feature>
<feature type="compositionally biased region" description="Polar residues" evidence="1">
    <location>
        <begin position="1188"/>
        <end position="1203"/>
    </location>
</feature>
<evidence type="ECO:0000313" key="3">
    <source>
        <dbReference type="Proteomes" id="UP000694569"/>
    </source>
</evidence>
<feature type="compositionally biased region" description="Polar residues" evidence="1">
    <location>
        <begin position="928"/>
        <end position="937"/>
    </location>
</feature>
<feature type="compositionally biased region" description="Acidic residues" evidence="1">
    <location>
        <begin position="1020"/>
        <end position="1029"/>
    </location>
</feature>
<evidence type="ECO:0000313" key="2">
    <source>
        <dbReference type="Ensembl" id="ENSLLEP00000028846.1"/>
    </source>
</evidence>
<accession>A0A8C5PXC7</accession>
<feature type="compositionally biased region" description="Low complexity" evidence="1">
    <location>
        <begin position="409"/>
        <end position="422"/>
    </location>
</feature>
<protein>
    <recommendedName>
        <fullName evidence="4">Trinucleotide repeat-containing gene 18 protein</fullName>
    </recommendedName>
</protein>
<reference evidence="2" key="2">
    <citation type="submission" date="2025-09" db="UniProtKB">
        <authorList>
            <consortium name="Ensembl"/>
        </authorList>
    </citation>
    <scope>IDENTIFICATION</scope>
</reference>
<dbReference type="PANTHER" id="PTHR12505:SF21">
    <property type="entry name" value="TRINUCLEOTIDE REPEAT-CONTAINING GENE 18 PROTEIN"/>
    <property type="match status" value="1"/>
</dbReference>
<dbReference type="OrthoDB" id="6426227at2759"/>
<dbReference type="PANTHER" id="PTHR12505">
    <property type="entry name" value="PHD FINGER TRANSCRIPTION FACTOR"/>
    <property type="match status" value="1"/>
</dbReference>
<feature type="compositionally biased region" description="Basic and acidic residues" evidence="1">
    <location>
        <begin position="186"/>
        <end position="196"/>
    </location>
</feature>
<evidence type="ECO:0000256" key="1">
    <source>
        <dbReference type="SAM" id="MobiDB-lite"/>
    </source>
</evidence>
<dbReference type="Ensembl" id="ENSLLET00000029969.1">
    <property type="protein sequence ID" value="ENSLLEP00000028846.1"/>
    <property type="gene ID" value="ENSLLEG00000018302.1"/>
</dbReference>
<feature type="compositionally biased region" description="Basic and acidic residues" evidence="1">
    <location>
        <begin position="166"/>
        <end position="177"/>
    </location>
</feature>
<feature type="compositionally biased region" description="Basic and acidic residues" evidence="1">
    <location>
        <begin position="601"/>
        <end position="610"/>
    </location>
</feature>
<feature type="compositionally biased region" description="Basic and acidic residues" evidence="1">
    <location>
        <begin position="396"/>
        <end position="408"/>
    </location>
</feature>
<dbReference type="GeneTree" id="ENSGT00940000157099"/>
<proteinExistence type="predicted"/>
<feature type="compositionally biased region" description="Pro residues" evidence="1">
    <location>
        <begin position="1002"/>
        <end position="1013"/>
    </location>
</feature>
<keyword evidence="3" id="KW-1185">Reference proteome</keyword>
<feature type="compositionally biased region" description="Basic and acidic residues" evidence="1">
    <location>
        <begin position="132"/>
        <end position="158"/>
    </location>
</feature>
<feature type="compositionally biased region" description="Basic residues" evidence="1">
    <location>
        <begin position="1444"/>
        <end position="1459"/>
    </location>
</feature>
<dbReference type="InterPro" id="IPR052429">
    <property type="entry name" value="BAH_domain_protein"/>
</dbReference>
<feature type="region of interest" description="Disordered" evidence="1">
    <location>
        <begin position="917"/>
        <end position="964"/>
    </location>
</feature>
<dbReference type="Proteomes" id="UP000694569">
    <property type="component" value="Unplaced"/>
</dbReference>
<feature type="region of interest" description="Disordered" evidence="1">
    <location>
        <begin position="595"/>
        <end position="626"/>
    </location>
</feature>